<dbReference type="Proteomes" id="UP000267448">
    <property type="component" value="Unassembled WGS sequence"/>
</dbReference>
<evidence type="ECO:0000313" key="2">
    <source>
        <dbReference type="EMBL" id="RTR37939.1"/>
    </source>
</evidence>
<name>A0A3S0K8J1_9GAMM</name>
<evidence type="ECO:0000256" key="1">
    <source>
        <dbReference type="SAM" id="SignalP"/>
    </source>
</evidence>
<gene>
    <name evidence="2" type="ORF">EKG38_15335</name>
</gene>
<reference evidence="2 3" key="1">
    <citation type="submission" date="2018-12" db="EMBL/GenBank/DDBJ databases">
        <authorList>
            <person name="Yu L."/>
        </authorList>
    </citation>
    <scope>NUCLEOTIDE SEQUENCE [LARGE SCALE GENOMIC DNA]</scope>
    <source>
        <strain evidence="2 3">HAW-EB2</strain>
    </source>
</reference>
<feature type="chain" id="PRO_5018593490" evidence="1">
    <location>
        <begin position="23"/>
        <end position="255"/>
    </location>
</feature>
<accession>A0A3S0K8J1</accession>
<dbReference type="OrthoDB" id="6007799at2"/>
<keyword evidence="3" id="KW-1185">Reference proteome</keyword>
<dbReference type="EMBL" id="RXNU01000008">
    <property type="protein sequence ID" value="RTR37939.1"/>
    <property type="molecule type" value="Genomic_DNA"/>
</dbReference>
<sequence>MSIGKRLVLATNLLCFSFFLSAEPGPLTPYTAEYQVNYGSIELGKARYQLPNAEGNLYQYRFDSDVSLLILSDRRNVVSDFTLNDQQLTPMRYIHNRKGTGPSYQEQAAFAKGQEVVHSRYKDERAKLPYTDILYDPLMVQLQFRLDLAQGKKELHYVMVKSGELDEYDFKVVGKERMNIESGSYETIKIEVIRDSTKRQTFFWMAPKLGFLPVRLTHFEKGSKQLDIKLLSYQFAQEQQTVNAEPLSSEVITPL</sequence>
<dbReference type="Pfam" id="PF11306">
    <property type="entry name" value="DUF3108"/>
    <property type="match status" value="1"/>
</dbReference>
<organism evidence="2 3">
    <name type="scientific">Shewanella canadensis</name>
    <dbReference type="NCBI Taxonomy" id="271096"/>
    <lineage>
        <taxon>Bacteria</taxon>
        <taxon>Pseudomonadati</taxon>
        <taxon>Pseudomonadota</taxon>
        <taxon>Gammaproteobacteria</taxon>
        <taxon>Alteromonadales</taxon>
        <taxon>Shewanellaceae</taxon>
        <taxon>Shewanella</taxon>
    </lineage>
</organism>
<dbReference type="RefSeq" id="WP_126521110.1">
    <property type="nucleotide sequence ID" value="NZ_RXNU01000008.1"/>
</dbReference>
<comment type="caution">
    <text evidence="2">The sequence shown here is derived from an EMBL/GenBank/DDBJ whole genome shotgun (WGS) entry which is preliminary data.</text>
</comment>
<protein>
    <submittedName>
        <fullName evidence="2">DUF3108 domain-containing protein</fullName>
    </submittedName>
</protein>
<dbReference type="AlphaFoldDB" id="A0A3S0K8J1"/>
<proteinExistence type="predicted"/>
<evidence type="ECO:0000313" key="3">
    <source>
        <dbReference type="Proteomes" id="UP000267448"/>
    </source>
</evidence>
<keyword evidence="1" id="KW-0732">Signal</keyword>
<feature type="signal peptide" evidence="1">
    <location>
        <begin position="1"/>
        <end position="22"/>
    </location>
</feature>
<dbReference type="InterPro" id="IPR021457">
    <property type="entry name" value="DUF3108"/>
</dbReference>